<dbReference type="InterPro" id="IPR036890">
    <property type="entry name" value="HATPase_C_sf"/>
</dbReference>
<evidence type="ECO:0000256" key="5">
    <source>
        <dbReference type="ARBA" id="ARBA00022679"/>
    </source>
</evidence>
<dbReference type="InterPro" id="IPR003594">
    <property type="entry name" value="HATPase_dom"/>
</dbReference>
<dbReference type="SUPFAM" id="SSF55874">
    <property type="entry name" value="ATPase domain of HSP90 chaperone/DNA topoisomerase II/histidine kinase"/>
    <property type="match status" value="1"/>
</dbReference>
<evidence type="ECO:0000256" key="8">
    <source>
        <dbReference type="ARBA" id="ARBA00022989"/>
    </source>
</evidence>
<evidence type="ECO:0000313" key="14">
    <source>
        <dbReference type="EMBL" id="MBE9608101.1"/>
    </source>
</evidence>
<dbReference type="RefSeq" id="WP_194114602.1">
    <property type="nucleotide sequence ID" value="NZ_JADFUA010000001.1"/>
</dbReference>
<dbReference type="EC" id="2.7.13.3" evidence="3"/>
<dbReference type="Gene3D" id="6.10.340.10">
    <property type="match status" value="1"/>
</dbReference>
<organism evidence="14 15">
    <name type="scientific">Chitinilyticum piscinae</name>
    <dbReference type="NCBI Taxonomy" id="2866724"/>
    <lineage>
        <taxon>Bacteria</taxon>
        <taxon>Pseudomonadati</taxon>
        <taxon>Pseudomonadota</taxon>
        <taxon>Betaproteobacteria</taxon>
        <taxon>Neisseriales</taxon>
        <taxon>Chitinibacteraceae</taxon>
        <taxon>Chitinilyticum</taxon>
    </lineage>
</organism>
<dbReference type="PANTHER" id="PTHR45436">
    <property type="entry name" value="SENSOR HISTIDINE KINASE YKOH"/>
    <property type="match status" value="1"/>
</dbReference>
<keyword evidence="6 11" id="KW-0812">Transmembrane</keyword>
<evidence type="ECO:0000256" key="10">
    <source>
        <dbReference type="ARBA" id="ARBA00023136"/>
    </source>
</evidence>
<dbReference type="Pfam" id="PF02518">
    <property type="entry name" value="HATPase_c"/>
    <property type="match status" value="1"/>
</dbReference>
<dbReference type="Gene3D" id="3.30.565.10">
    <property type="entry name" value="Histidine kinase-like ATPase, C-terminal domain"/>
    <property type="match status" value="1"/>
</dbReference>
<dbReference type="SMART" id="SM00387">
    <property type="entry name" value="HATPase_c"/>
    <property type="match status" value="1"/>
</dbReference>
<accession>A0A8J7FKZ4</accession>
<protein>
    <recommendedName>
        <fullName evidence="3">histidine kinase</fullName>
        <ecNumber evidence="3">2.7.13.3</ecNumber>
    </recommendedName>
</protein>
<dbReference type="CDD" id="cd06225">
    <property type="entry name" value="HAMP"/>
    <property type="match status" value="1"/>
</dbReference>
<keyword evidence="7 14" id="KW-0418">Kinase</keyword>
<evidence type="ECO:0000256" key="6">
    <source>
        <dbReference type="ARBA" id="ARBA00022692"/>
    </source>
</evidence>
<keyword evidence="15" id="KW-1185">Reference proteome</keyword>
<evidence type="ECO:0000256" key="3">
    <source>
        <dbReference type="ARBA" id="ARBA00012438"/>
    </source>
</evidence>
<sequence length="441" mass="48287">MIARLRRTLRSPFTRYLLLFSLLLPLTMTAFVSLVYQDAQQALLGEFRSALRDDISLLEAIYRDEGLNGLQAAIGRRTGLEDGRSVYLLVSPLGEKLAGNLPSWPAGIPARDEASVTFTDPAQGGTIVAEVFLLYGDYRLLVGRHAVYEKVGHHLMVYFLLLNGLLVISVTIVGVLFTRLIRRRMQAIVSTTRHIRAGQLDARIPDDQAGDEISALVGEINAMLEQQQKLLNYARQTSAAIAHDLRHPLVELRNRLEDAESSGSASREEIDAMLSQTDQLLGLFAALLRLGRLESGSQPLQRERIDLYALAEDAVSLYQPLVSDEGGELLLTGQSCEIEGDRELLFAALGNLLMNALRYGASPIRIDVAAGVIRVSDAGAGVPPELLARLAEPFFRVDSSRSEYGNGLGLTLVRAIAEAHQGRLEFANLHPGFRASLSLPL</sequence>
<dbReference type="GO" id="GO:0005886">
    <property type="term" value="C:plasma membrane"/>
    <property type="evidence" value="ECO:0007669"/>
    <property type="project" value="TreeGrafter"/>
</dbReference>
<dbReference type="InterPro" id="IPR005467">
    <property type="entry name" value="His_kinase_dom"/>
</dbReference>
<dbReference type="PROSITE" id="PS50885">
    <property type="entry name" value="HAMP"/>
    <property type="match status" value="1"/>
</dbReference>
<name>A0A8J7FKZ4_9NEIS</name>
<keyword evidence="8 11" id="KW-1133">Transmembrane helix</keyword>
<dbReference type="InterPro" id="IPR003660">
    <property type="entry name" value="HAMP_dom"/>
</dbReference>
<evidence type="ECO:0000256" key="2">
    <source>
        <dbReference type="ARBA" id="ARBA00004370"/>
    </source>
</evidence>
<dbReference type="InterPro" id="IPR004358">
    <property type="entry name" value="Sig_transdc_His_kin-like_C"/>
</dbReference>
<keyword evidence="4" id="KW-0597">Phosphoprotein</keyword>
<dbReference type="EMBL" id="JADFUA010000001">
    <property type="protein sequence ID" value="MBE9608101.1"/>
    <property type="molecule type" value="Genomic_DNA"/>
</dbReference>
<dbReference type="GO" id="GO:0000155">
    <property type="term" value="F:phosphorelay sensor kinase activity"/>
    <property type="evidence" value="ECO:0007669"/>
    <property type="project" value="InterPro"/>
</dbReference>
<gene>
    <name evidence="14" type="ORF">INR99_01955</name>
</gene>
<proteinExistence type="predicted"/>
<evidence type="ECO:0000313" key="15">
    <source>
        <dbReference type="Proteomes" id="UP000604481"/>
    </source>
</evidence>
<comment type="catalytic activity">
    <reaction evidence="1">
        <text>ATP + protein L-histidine = ADP + protein N-phospho-L-histidine.</text>
        <dbReference type="EC" id="2.7.13.3"/>
    </reaction>
</comment>
<evidence type="ECO:0000256" key="4">
    <source>
        <dbReference type="ARBA" id="ARBA00022553"/>
    </source>
</evidence>
<dbReference type="SUPFAM" id="SSF47384">
    <property type="entry name" value="Homodimeric domain of signal transducing histidine kinase"/>
    <property type="match status" value="1"/>
</dbReference>
<evidence type="ECO:0000256" key="9">
    <source>
        <dbReference type="ARBA" id="ARBA00023012"/>
    </source>
</evidence>
<comment type="subcellular location">
    <subcellularLocation>
        <location evidence="2">Membrane</location>
    </subcellularLocation>
</comment>
<evidence type="ECO:0000259" key="13">
    <source>
        <dbReference type="PROSITE" id="PS50885"/>
    </source>
</evidence>
<dbReference type="InterPro" id="IPR050428">
    <property type="entry name" value="TCS_sensor_his_kinase"/>
</dbReference>
<keyword evidence="5" id="KW-0808">Transferase</keyword>
<reference evidence="14 15" key="1">
    <citation type="submission" date="2020-10" db="EMBL/GenBank/DDBJ databases">
        <title>The genome sequence of Chitinilyticum litopenaei 4Y14.</title>
        <authorList>
            <person name="Liu Y."/>
        </authorList>
    </citation>
    <scope>NUCLEOTIDE SEQUENCE [LARGE SCALE GENOMIC DNA]</scope>
    <source>
        <strain evidence="14 15">4Y14</strain>
    </source>
</reference>
<dbReference type="InterPro" id="IPR036097">
    <property type="entry name" value="HisK_dim/P_sf"/>
</dbReference>
<feature type="domain" description="Histidine kinase" evidence="12">
    <location>
        <begin position="240"/>
        <end position="441"/>
    </location>
</feature>
<dbReference type="SUPFAM" id="SSF158472">
    <property type="entry name" value="HAMP domain-like"/>
    <property type="match status" value="1"/>
</dbReference>
<dbReference type="PROSITE" id="PS50109">
    <property type="entry name" value="HIS_KIN"/>
    <property type="match status" value="1"/>
</dbReference>
<dbReference type="SMART" id="SM00304">
    <property type="entry name" value="HAMP"/>
    <property type="match status" value="1"/>
</dbReference>
<feature type="transmembrane region" description="Helical" evidence="11">
    <location>
        <begin position="155"/>
        <end position="177"/>
    </location>
</feature>
<dbReference type="Proteomes" id="UP000604481">
    <property type="component" value="Unassembled WGS sequence"/>
</dbReference>
<dbReference type="Pfam" id="PF00672">
    <property type="entry name" value="HAMP"/>
    <property type="match status" value="1"/>
</dbReference>
<dbReference type="PRINTS" id="PR00344">
    <property type="entry name" value="BCTRLSENSOR"/>
</dbReference>
<keyword evidence="10 11" id="KW-0472">Membrane</keyword>
<evidence type="ECO:0000256" key="11">
    <source>
        <dbReference type="SAM" id="Phobius"/>
    </source>
</evidence>
<dbReference type="AlphaFoldDB" id="A0A8J7FKZ4"/>
<dbReference type="PANTHER" id="PTHR45436:SF8">
    <property type="entry name" value="HISTIDINE KINASE"/>
    <property type="match status" value="1"/>
</dbReference>
<evidence type="ECO:0000259" key="12">
    <source>
        <dbReference type="PROSITE" id="PS50109"/>
    </source>
</evidence>
<keyword evidence="9" id="KW-0902">Two-component regulatory system</keyword>
<feature type="domain" description="HAMP" evidence="13">
    <location>
        <begin position="179"/>
        <end position="232"/>
    </location>
</feature>
<evidence type="ECO:0000256" key="1">
    <source>
        <dbReference type="ARBA" id="ARBA00000085"/>
    </source>
</evidence>
<comment type="caution">
    <text evidence="14">The sequence shown here is derived from an EMBL/GenBank/DDBJ whole genome shotgun (WGS) entry which is preliminary data.</text>
</comment>
<evidence type="ECO:0000256" key="7">
    <source>
        <dbReference type="ARBA" id="ARBA00022777"/>
    </source>
</evidence>